<dbReference type="RefSeq" id="WP_139425542.1">
    <property type="nucleotide sequence ID" value="NZ_CBCSFY010000016.1"/>
</dbReference>
<dbReference type="InterPro" id="IPR002347">
    <property type="entry name" value="SDR_fam"/>
</dbReference>
<proteinExistence type="inferred from homology"/>
<protein>
    <submittedName>
        <fullName evidence="3">3-oxoacyl-[acp] reductase</fullName>
    </submittedName>
</protein>
<dbReference type="Gene3D" id="3.40.50.720">
    <property type="entry name" value="NAD(P)-binding Rossmann-like Domain"/>
    <property type="match status" value="1"/>
</dbReference>
<dbReference type="PANTHER" id="PTHR43477:SF1">
    <property type="entry name" value="DIHYDROANTICAPSIN 7-DEHYDROGENASE"/>
    <property type="match status" value="1"/>
</dbReference>
<dbReference type="Proteomes" id="UP000509246">
    <property type="component" value="Chromosome"/>
</dbReference>
<comment type="similarity">
    <text evidence="1">Belongs to the short-chain dehydrogenases/reductases (SDR) family.</text>
</comment>
<evidence type="ECO:0000256" key="2">
    <source>
        <dbReference type="ARBA" id="ARBA00023002"/>
    </source>
</evidence>
<dbReference type="GeneID" id="56587057"/>
<dbReference type="InterPro" id="IPR036291">
    <property type="entry name" value="NAD(P)-bd_dom_sf"/>
</dbReference>
<keyword evidence="4" id="KW-1185">Reference proteome</keyword>
<dbReference type="Pfam" id="PF13561">
    <property type="entry name" value="adh_short_C2"/>
    <property type="match status" value="1"/>
</dbReference>
<reference evidence="3 4" key="1">
    <citation type="submission" date="2020-05" db="EMBL/GenBank/DDBJ databases">
        <title>Complete genome sequencing of Campylobacter and Arcobacter type strains.</title>
        <authorList>
            <person name="Miller W.G."/>
            <person name="Yee E."/>
        </authorList>
    </citation>
    <scope>NUCLEOTIDE SEQUENCE [LARGE SCALE GENOMIC DNA]</scope>
    <source>
        <strain evidence="3 4">CCUG 73571</strain>
    </source>
</reference>
<dbReference type="PRINTS" id="PR00081">
    <property type="entry name" value="GDHRDH"/>
</dbReference>
<keyword evidence="2" id="KW-0560">Oxidoreductase</keyword>
<evidence type="ECO:0000256" key="1">
    <source>
        <dbReference type="ARBA" id="ARBA00006484"/>
    </source>
</evidence>
<dbReference type="SUPFAM" id="SSF51735">
    <property type="entry name" value="NAD(P)-binding Rossmann-fold domains"/>
    <property type="match status" value="1"/>
</dbReference>
<organism evidence="3 4">
    <name type="scientific">Campylobacter armoricus</name>
    <dbReference type="NCBI Taxonomy" id="2505970"/>
    <lineage>
        <taxon>Bacteria</taxon>
        <taxon>Pseudomonadati</taxon>
        <taxon>Campylobacterota</taxon>
        <taxon>Epsilonproteobacteria</taxon>
        <taxon>Campylobacterales</taxon>
        <taxon>Campylobacteraceae</taxon>
        <taxon>Campylobacter</taxon>
    </lineage>
</organism>
<accession>A0A7L5I295</accession>
<dbReference type="GO" id="GO:0016491">
    <property type="term" value="F:oxidoreductase activity"/>
    <property type="evidence" value="ECO:0007669"/>
    <property type="project" value="UniProtKB-KW"/>
</dbReference>
<evidence type="ECO:0000313" key="3">
    <source>
        <dbReference type="EMBL" id="QKF80201.1"/>
    </source>
</evidence>
<dbReference type="InterPro" id="IPR051122">
    <property type="entry name" value="SDR_DHRS6-like"/>
</dbReference>
<dbReference type="PANTHER" id="PTHR43477">
    <property type="entry name" value="DIHYDROANTICAPSIN 7-DEHYDROGENASE"/>
    <property type="match status" value="1"/>
</dbReference>
<evidence type="ECO:0000313" key="4">
    <source>
        <dbReference type="Proteomes" id="UP000509246"/>
    </source>
</evidence>
<sequence>MNTFNLTNKVCLIIGASSGLGRATCKFLDSLGAKVIAVSRRESELKKLQNECSNLSYKIHDFSSTYKIKELVDEIVQENGKINAMAYFSGVACVNPLRMIHIDKAKEIFDINFFGCLELLKCLYDKRKSEKLSVVLISAASLKISISSMSIYDASKGALTSLTISLVKDFAKFGFRINSILPGHIDTEMTEKISSIRSKEYENELNNFYPLGIGKENDIAHLCAFLLSPLSSWITGQSIVADGGRSVY</sequence>
<gene>
    <name evidence="3" type="ORF">CARM_1307</name>
</gene>
<dbReference type="EMBL" id="CP053825">
    <property type="protein sequence ID" value="QKF80201.1"/>
    <property type="molecule type" value="Genomic_DNA"/>
</dbReference>
<dbReference type="CDD" id="cd05233">
    <property type="entry name" value="SDR_c"/>
    <property type="match status" value="1"/>
</dbReference>
<name>A0A7L5I295_9BACT</name>
<dbReference type="AlphaFoldDB" id="A0A7L5I295"/>
<dbReference type="KEGG" id="carm:CARM_1307"/>